<reference evidence="1" key="1">
    <citation type="submission" date="2022-07" db="EMBL/GenBank/DDBJ databases">
        <title>Genome Sequence of Physisporinus lineatus.</title>
        <authorList>
            <person name="Buettner E."/>
        </authorList>
    </citation>
    <scope>NUCLEOTIDE SEQUENCE</scope>
    <source>
        <strain evidence="1">VT162</strain>
    </source>
</reference>
<accession>A0AAD5YI81</accession>
<evidence type="ECO:0000313" key="2">
    <source>
        <dbReference type="Proteomes" id="UP001212997"/>
    </source>
</evidence>
<keyword evidence="2" id="KW-1185">Reference proteome</keyword>
<name>A0AAD5YI81_9APHY</name>
<dbReference type="SUPFAM" id="SSF52047">
    <property type="entry name" value="RNI-like"/>
    <property type="match status" value="1"/>
</dbReference>
<gene>
    <name evidence="1" type="ORF">NLI96_g749</name>
</gene>
<proteinExistence type="predicted"/>
<comment type="caution">
    <text evidence="1">The sequence shown here is derived from an EMBL/GenBank/DDBJ whole genome shotgun (WGS) entry which is preliminary data.</text>
</comment>
<sequence>MVASRYGLPPLAANALGRRKNIHRPTSTVLTIFYRSHPSEPLDTHLIVVSLPHASLIPRFDDLMESPILRGPFRFVFTTLFPLTKYTNAAKGLSTHLLSTQVPKRFKLPAEVIIVILRLLTSEALNEAQAVFNDLPTSANYIAKRRLHARATLYSAILVSRAWRAVGTEFLYAHPVLMTPYHTRLFIRTLERSPDMERFVKEVWILDTRIAFRARSFTALRHSQKYLSVKKMKADVGYLLEHCSELQALSVGLEFDFTHAEERHFFRAPLVTTDLRKLTVHQCTFHSMTALFAFPFLEVLCLHRLSLTLNGHLDFPPFYRLHTVQLVRPEGWFSHPYDIGALQRAFPVLRTVEVFGNYQAIADAKVLACLPFVQQICCVGIFSVQELASLIDCPALSKIRHLTIGVVGPSSRYLASWRIPPALETLTLFVNLSPSPDGALDGALHLIRRCLNNNKDRIDAGTLRRLVINTVDSYRPDFVETEDVTLSTFEIQVYCALHGVEIEVHDFVDVNEWVTQRLSEPLPPSLPPSPVGD</sequence>
<evidence type="ECO:0008006" key="3">
    <source>
        <dbReference type="Google" id="ProtNLM"/>
    </source>
</evidence>
<protein>
    <recommendedName>
        <fullName evidence="3">F-box domain-containing protein</fullName>
    </recommendedName>
</protein>
<dbReference type="EMBL" id="JANAWD010000013">
    <property type="protein sequence ID" value="KAJ3491391.1"/>
    <property type="molecule type" value="Genomic_DNA"/>
</dbReference>
<dbReference type="Proteomes" id="UP001212997">
    <property type="component" value="Unassembled WGS sequence"/>
</dbReference>
<dbReference type="AlphaFoldDB" id="A0AAD5YI81"/>
<evidence type="ECO:0000313" key="1">
    <source>
        <dbReference type="EMBL" id="KAJ3491391.1"/>
    </source>
</evidence>
<organism evidence="1 2">
    <name type="scientific">Meripilus lineatus</name>
    <dbReference type="NCBI Taxonomy" id="2056292"/>
    <lineage>
        <taxon>Eukaryota</taxon>
        <taxon>Fungi</taxon>
        <taxon>Dikarya</taxon>
        <taxon>Basidiomycota</taxon>
        <taxon>Agaricomycotina</taxon>
        <taxon>Agaricomycetes</taxon>
        <taxon>Polyporales</taxon>
        <taxon>Meripilaceae</taxon>
        <taxon>Meripilus</taxon>
    </lineage>
</organism>